<feature type="signal peptide" evidence="2">
    <location>
        <begin position="1"/>
        <end position="18"/>
    </location>
</feature>
<keyword evidence="2" id="KW-0732">Signal</keyword>
<evidence type="ECO:0000313" key="3">
    <source>
        <dbReference type="EMBL" id="KAK6311183.1"/>
    </source>
</evidence>
<keyword evidence="4" id="KW-1185">Reference proteome</keyword>
<name>A0AAN8LI27_9TELE</name>
<dbReference type="EMBL" id="JAGTTL010000016">
    <property type="protein sequence ID" value="KAK6311183.1"/>
    <property type="molecule type" value="Genomic_DNA"/>
</dbReference>
<sequence>MEMVYKCLILSLFIFFLAFQSNILMDRNNEKVALEFLSIFCNVSSLKMELRTDISEDLIYDKWMESISNILRIHKVEALRMEEESILYYIMMCIKVALLSVSPAIPDHPDLRYRTTSWTNTNQSRGLLLSSMESRGLFILSVIIIPACIWKIYQRWRSTETDPEAGHQGRETPNTPPPVQLVVSQSDLEGMLALLQSIQGHLDRLEKRCRSIRRPRTREKKRRVIRLMSQTESNSSSPSS</sequence>
<feature type="compositionally biased region" description="Basic and acidic residues" evidence="1">
    <location>
        <begin position="161"/>
        <end position="170"/>
    </location>
</feature>
<reference evidence="3 4" key="1">
    <citation type="submission" date="2021-04" db="EMBL/GenBank/DDBJ databases">
        <authorList>
            <person name="De Guttry C."/>
            <person name="Zahm M."/>
            <person name="Klopp C."/>
            <person name="Cabau C."/>
            <person name="Louis A."/>
            <person name="Berthelot C."/>
            <person name="Parey E."/>
            <person name="Roest Crollius H."/>
            <person name="Montfort J."/>
            <person name="Robinson-Rechavi M."/>
            <person name="Bucao C."/>
            <person name="Bouchez O."/>
            <person name="Gislard M."/>
            <person name="Lluch J."/>
            <person name="Milhes M."/>
            <person name="Lampietro C."/>
            <person name="Lopez Roques C."/>
            <person name="Donnadieu C."/>
            <person name="Braasch I."/>
            <person name="Desvignes T."/>
            <person name="Postlethwait J."/>
            <person name="Bobe J."/>
            <person name="Wedekind C."/>
            <person name="Guiguen Y."/>
        </authorList>
    </citation>
    <scope>NUCLEOTIDE SEQUENCE [LARGE SCALE GENOMIC DNA]</scope>
    <source>
        <strain evidence="3">Cs_M1</strain>
        <tissue evidence="3">Blood</tissue>
    </source>
</reference>
<proteinExistence type="predicted"/>
<dbReference type="Proteomes" id="UP001356427">
    <property type="component" value="Unassembled WGS sequence"/>
</dbReference>
<comment type="caution">
    <text evidence="3">The sequence shown here is derived from an EMBL/GenBank/DDBJ whole genome shotgun (WGS) entry which is preliminary data.</text>
</comment>
<dbReference type="AlphaFoldDB" id="A0AAN8LI27"/>
<feature type="region of interest" description="Disordered" evidence="1">
    <location>
        <begin position="161"/>
        <end position="181"/>
    </location>
</feature>
<accession>A0AAN8LI27</accession>
<evidence type="ECO:0000313" key="4">
    <source>
        <dbReference type="Proteomes" id="UP001356427"/>
    </source>
</evidence>
<evidence type="ECO:0000256" key="2">
    <source>
        <dbReference type="SAM" id="SignalP"/>
    </source>
</evidence>
<feature type="chain" id="PRO_5042897684" evidence="2">
    <location>
        <begin position="19"/>
        <end position="240"/>
    </location>
</feature>
<gene>
    <name evidence="3" type="ORF">J4Q44_G00192380</name>
</gene>
<organism evidence="3 4">
    <name type="scientific">Coregonus suidteri</name>
    <dbReference type="NCBI Taxonomy" id="861788"/>
    <lineage>
        <taxon>Eukaryota</taxon>
        <taxon>Metazoa</taxon>
        <taxon>Chordata</taxon>
        <taxon>Craniata</taxon>
        <taxon>Vertebrata</taxon>
        <taxon>Euteleostomi</taxon>
        <taxon>Actinopterygii</taxon>
        <taxon>Neopterygii</taxon>
        <taxon>Teleostei</taxon>
        <taxon>Protacanthopterygii</taxon>
        <taxon>Salmoniformes</taxon>
        <taxon>Salmonidae</taxon>
        <taxon>Coregoninae</taxon>
        <taxon>Coregonus</taxon>
    </lineage>
</organism>
<protein>
    <submittedName>
        <fullName evidence="3">Uncharacterized protein</fullName>
    </submittedName>
</protein>
<evidence type="ECO:0000256" key="1">
    <source>
        <dbReference type="SAM" id="MobiDB-lite"/>
    </source>
</evidence>